<dbReference type="Gene3D" id="2.40.170.20">
    <property type="entry name" value="TonB-dependent receptor, beta-barrel domain"/>
    <property type="match status" value="1"/>
</dbReference>
<evidence type="ECO:0000256" key="8">
    <source>
        <dbReference type="ARBA" id="ARBA00023077"/>
    </source>
</evidence>
<keyword evidence="6" id="KW-0408">Iron</keyword>
<reference evidence="16 17" key="1">
    <citation type="submission" date="2018-08" db="EMBL/GenBank/DDBJ databases">
        <title>Thalassotalea euphylliae genome.</title>
        <authorList>
            <person name="Summers S."/>
            <person name="Rice S.A."/>
            <person name="Freckelton M.L."/>
            <person name="Nedved B.T."/>
            <person name="Hadfield M.G."/>
        </authorList>
    </citation>
    <scope>NUCLEOTIDE SEQUENCE [LARGE SCALE GENOMIC DNA]</scope>
    <source>
        <strain evidence="16 17">H1</strain>
    </source>
</reference>
<dbReference type="Proteomes" id="UP000256478">
    <property type="component" value="Unassembled WGS sequence"/>
</dbReference>
<name>A0A3E0TPI8_9GAMM</name>
<keyword evidence="5 11" id="KW-0812">Transmembrane</keyword>
<dbReference type="EMBL" id="QUOU01000001">
    <property type="protein sequence ID" value="REL26353.1"/>
    <property type="molecule type" value="Genomic_DNA"/>
</dbReference>
<feature type="chain" id="PRO_5017820969" evidence="13">
    <location>
        <begin position="25"/>
        <end position="793"/>
    </location>
</feature>
<keyword evidence="7" id="KW-0406">Ion transport</keyword>
<comment type="subcellular location">
    <subcellularLocation>
        <location evidence="1 11">Cell outer membrane</location>
        <topology evidence="1 11">Multi-pass membrane protein</topology>
    </subcellularLocation>
</comment>
<gene>
    <name evidence="16" type="ORF">DXX93_07015</name>
</gene>
<evidence type="ECO:0000259" key="14">
    <source>
        <dbReference type="Pfam" id="PF00593"/>
    </source>
</evidence>
<dbReference type="Pfam" id="PF07715">
    <property type="entry name" value="Plug"/>
    <property type="match status" value="1"/>
</dbReference>
<dbReference type="AlphaFoldDB" id="A0A3E0TPI8"/>
<evidence type="ECO:0000256" key="9">
    <source>
        <dbReference type="ARBA" id="ARBA00023136"/>
    </source>
</evidence>
<accession>A0A3E0TPI8</accession>
<keyword evidence="16" id="KW-0675">Receptor</keyword>
<evidence type="ECO:0000259" key="15">
    <source>
        <dbReference type="Pfam" id="PF07715"/>
    </source>
</evidence>
<evidence type="ECO:0000313" key="16">
    <source>
        <dbReference type="EMBL" id="REL26353.1"/>
    </source>
</evidence>
<keyword evidence="3 11" id="KW-1134">Transmembrane beta strand</keyword>
<dbReference type="PANTHER" id="PTHR32552">
    <property type="entry name" value="FERRICHROME IRON RECEPTOR-RELATED"/>
    <property type="match status" value="1"/>
</dbReference>
<dbReference type="InterPro" id="IPR000531">
    <property type="entry name" value="Beta-barrel_TonB"/>
</dbReference>
<dbReference type="InterPro" id="IPR012910">
    <property type="entry name" value="Plug_dom"/>
</dbReference>
<keyword evidence="8 12" id="KW-0798">TonB box</keyword>
<dbReference type="Pfam" id="PF00593">
    <property type="entry name" value="TonB_dep_Rec_b-barrel"/>
    <property type="match status" value="1"/>
</dbReference>
<comment type="similarity">
    <text evidence="11 12">Belongs to the TonB-dependent receptor family.</text>
</comment>
<keyword evidence="13" id="KW-0732">Signal</keyword>
<organism evidence="16 17">
    <name type="scientific">Thalassotalea euphylliae</name>
    <dbReference type="NCBI Taxonomy" id="1655234"/>
    <lineage>
        <taxon>Bacteria</taxon>
        <taxon>Pseudomonadati</taxon>
        <taxon>Pseudomonadota</taxon>
        <taxon>Gammaproteobacteria</taxon>
        <taxon>Alteromonadales</taxon>
        <taxon>Colwelliaceae</taxon>
        <taxon>Thalassotalea</taxon>
    </lineage>
</organism>
<protein>
    <submittedName>
        <fullName evidence="16">TonB-dependent receptor</fullName>
    </submittedName>
</protein>
<keyword evidence="9 11" id="KW-0472">Membrane</keyword>
<feature type="domain" description="TonB-dependent receptor plug" evidence="15">
    <location>
        <begin position="51"/>
        <end position="156"/>
    </location>
</feature>
<dbReference type="PANTHER" id="PTHR32552:SF81">
    <property type="entry name" value="TONB-DEPENDENT OUTER MEMBRANE RECEPTOR"/>
    <property type="match status" value="1"/>
</dbReference>
<evidence type="ECO:0000256" key="5">
    <source>
        <dbReference type="ARBA" id="ARBA00022692"/>
    </source>
</evidence>
<dbReference type="InterPro" id="IPR036942">
    <property type="entry name" value="Beta-barrel_TonB_sf"/>
</dbReference>
<evidence type="ECO:0000313" key="17">
    <source>
        <dbReference type="Proteomes" id="UP000256478"/>
    </source>
</evidence>
<dbReference type="InterPro" id="IPR039426">
    <property type="entry name" value="TonB-dep_rcpt-like"/>
</dbReference>
<sequence length="793" mass="87645">MMNKGVVSKFLLSLCAVSVSNALAQTSNPSDDSSAKLEIIEVTSQRRVENIQDVPISVSALSAKQLERVSIDKIDDLQLYVPNLSLTETGLSTQTYIRGIGTGNNQGFEQSVVQFVDGISHARPQLSRAPFFDLERVEVLRGPQSILFGKNAIGGALNISTASVEEENSGRVFMQFGEYGTTELQGIMNRELIDSKLYGRLSIRSYEDDGYIYNKTLDRDEPQRDDLTIRAKLKYLLNADWQLNFKYERNEFDTIGRQIEIIQDQGNPGNPFGTTLATVFGLPNAITDTDLDYERDANGDTSNNEMDSYVFAVNGMIGDLEFESNTAFLEYELDEICDCDFIAAPIIGAPLYEKYDQFSQEFRIATPSEQTFSWQAGIFYQTSDMDYEDSIAIPEGPVGRPDLSVLPTAVFAITQNPALGNAISGTSATRTFTQDADAFSVFAQGDWQVSDKLRVSVGARWVTEDKEATRAMNVTDTLTGQPAPVGAAVLQNVFAIESEQTTGHNLSGDRSESSFDPSIKFQYFASDDLMFYGGWSKGSKSGGYDTRSNIVTSFEFEGEEASAFEAGFKSTFWDGRARFNAAAYFTDYDALQVAQFDGRLGFVVGNADAEVSGIEIDGSIALTQDLTLSYSAAYLDHEFTDYTNGNCYYAQQFDTENPDRAARYNPTTNLCDYTGLSGQYTPEFSGNLNADYFVPLTDSADLHINLNYSYTGSQNVHQNLDPNFEVGSIGRVDVNIAIEFEDWGVEILGRNITDQDYVTYANNSPLSGTFGADTVYGFIAPPSMWSLRGYYNF</sequence>
<keyword evidence="4" id="KW-0410">Iron transport</keyword>
<evidence type="ECO:0000256" key="1">
    <source>
        <dbReference type="ARBA" id="ARBA00004571"/>
    </source>
</evidence>
<feature type="signal peptide" evidence="13">
    <location>
        <begin position="1"/>
        <end position="24"/>
    </location>
</feature>
<dbReference type="GO" id="GO:0006826">
    <property type="term" value="P:iron ion transport"/>
    <property type="evidence" value="ECO:0007669"/>
    <property type="project" value="UniProtKB-KW"/>
</dbReference>
<evidence type="ECO:0000256" key="12">
    <source>
        <dbReference type="RuleBase" id="RU003357"/>
    </source>
</evidence>
<keyword evidence="10 11" id="KW-0998">Cell outer membrane</keyword>
<evidence type="ECO:0000256" key="13">
    <source>
        <dbReference type="SAM" id="SignalP"/>
    </source>
</evidence>
<proteinExistence type="inferred from homology"/>
<dbReference type="SUPFAM" id="SSF56935">
    <property type="entry name" value="Porins"/>
    <property type="match status" value="1"/>
</dbReference>
<evidence type="ECO:0000256" key="10">
    <source>
        <dbReference type="ARBA" id="ARBA00023237"/>
    </source>
</evidence>
<evidence type="ECO:0000256" key="6">
    <source>
        <dbReference type="ARBA" id="ARBA00023004"/>
    </source>
</evidence>
<evidence type="ECO:0000256" key="2">
    <source>
        <dbReference type="ARBA" id="ARBA00022448"/>
    </source>
</evidence>
<dbReference type="RefSeq" id="WP_116007471.1">
    <property type="nucleotide sequence ID" value="NZ_QUOU01000001.1"/>
</dbReference>
<dbReference type="OrthoDB" id="7051185at2"/>
<dbReference type="GO" id="GO:0009279">
    <property type="term" value="C:cell outer membrane"/>
    <property type="evidence" value="ECO:0007669"/>
    <property type="project" value="UniProtKB-SubCell"/>
</dbReference>
<evidence type="ECO:0000256" key="3">
    <source>
        <dbReference type="ARBA" id="ARBA00022452"/>
    </source>
</evidence>
<evidence type="ECO:0000256" key="7">
    <source>
        <dbReference type="ARBA" id="ARBA00023065"/>
    </source>
</evidence>
<feature type="domain" description="TonB-dependent receptor-like beta-barrel" evidence="14">
    <location>
        <begin position="415"/>
        <end position="743"/>
    </location>
</feature>
<evidence type="ECO:0000256" key="11">
    <source>
        <dbReference type="PROSITE-ProRule" id="PRU01360"/>
    </source>
</evidence>
<keyword evidence="2 11" id="KW-0813">Transport</keyword>
<dbReference type="PROSITE" id="PS52016">
    <property type="entry name" value="TONB_DEPENDENT_REC_3"/>
    <property type="match status" value="1"/>
</dbReference>
<evidence type="ECO:0000256" key="4">
    <source>
        <dbReference type="ARBA" id="ARBA00022496"/>
    </source>
</evidence>
<comment type="caution">
    <text evidence="16">The sequence shown here is derived from an EMBL/GenBank/DDBJ whole genome shotgun (WGS) entry which is preliminary data.</text>
</comment>